<comment type="caution">
    <text evidence="1">The sequence shown here is derived from an EMBL/GenBank/DDBJ whole genome shotgun (WGS) entry which is preliminary data.</text>
</comment>
<protein>
    <submittedName>
        <fullName evidence="1">Uncharacterized protein</fullName>
    </submittedName>
</protein>
<keyword evidence="2" id="KW-1185">Reference proteome</keyword>
<evidence type="ECO:0000313" key="1">
    <source>
        <dbReference type="EMBL" id="KAJ1135799.1"/>
    </source>
</evidence>
<dbReference type="AlphaFoldDB" id="A0AAV7Q994"/>
<dbReference type="EMBL" id="JANPWB010000010">
    <property type="protein sequence ID" value="KAJ1135799.1"/>
    <property type="molecule type" value="Genomic_DNA"/>
</dbReference>
<gene>
    <name evidence="1" type="ORF">NDU88_002229</name>
</gene>
<sequence length="97" mass="10125">MPGEGGTYVGDDPTPHTGVAFNNEGLLMRLGEADAASYIQEGHTPPVQCGDAALQPTRDSEAASPVPLAVLLKIPQADLPPGDPRQPAVLLLRVMRS</sequence>
<proteinExistence type="predicted"/>
<accession>A0AAV7Q994</accession>
<evidence type="ECO:0000313" key="2">
    <source>
        <dbReference type="Proteomes" id="UP001066276"/>
    </source>
</evidence>
<reference evidence="1" key="1">
    <citation type="journal article" date="2022" name="bioRxiv">
        <title>Sequencing and chromosome-scale assembly of the giantPleurodeles waltlgenome.</title>
        <authorList>
            <person name="Brown T."/>
            <person name="Elewa A."/>
            <person name="Iarovenko S."/>
            <person name="Subramanian E."/>
            <person name="Araus A.J."/>
            <person name="Petzold A."/>
            <person name="Susuki M."/>
            <person name="Suzuki K.-i.T."/>
            <person name="Hayashi T."/>
            <person name="Toyoda A."/>
            <person name="Oliveira C."/>
            <person name="Osipova E."/>
            <person name="Leigh N.D."/>
            <person name="Simon A."/>
            <person name="Yun M.H."/>
        </authorList>
    </citation>
    <scope>NUCLEOTIDE SEQUENCE</scope>
    <source>
        <strain evidence="1">20211129_DDA</strain>
        <tissue evidence="1">Liver</tissue>
    </source>
</reference>
<dbReference type="Proteomes" id="UP001066276">
    <property type="component" value="Chromosome 6"/>
</dbReference>
<organism evidence="1 2">
    <name type="scientific">Pleurodeles waltl</name>
    <name type="common">Iberian ribbed newt</name>
    <dbReference type="NCBI Taxonomy" id="8319"/>
    <lineage>
        <taxon>Eukaryota</taxon>
        <taxon>Metazoa</taxon>
        <taxon>Chordata</taxon>
        <taxon>Craniata</taxon>
        <taxon>Vertebrata</taxon>
        <taxon>Euteleostomi</taxon>
        <taxon>Amphibia</taxon>
        <taxon>Batrachia</taxon>
        <taxon>Caudata</taxon>
        <taxon>Salamandroidea</taxon>
        <taxon>Salamandridae</taxon>
        <taxon>Pleurodelinae</taxon>
        <taxon>Pleurodeles</taxon>
    </lineage>
</organism>
<name>A0AAV7Q994_PLEWA</name>